<protein>
    <submittedName>
        <fullName evidence="2">Transposase</fullName>
    </submittedName>
</protein>
<dbReference type="EMBL" id="LXSG01000047">
    <property type="protein sequence ID" value="OAM15706.1"/>
    <property type="molecule type" value="Genomic_DNA"/>
</dbReference>
<gene>
    <name evidence="2" type="ORF">A7P90_11620</name>
</gene>
<accession>A0A1A9RCL5</accession>
<reference evidence="3" key="1">
    <citation type="submission" date="2016-05" db="EMBL/GenBank/DDBJ databases">
        <title>Draft genome of Corynebacterium afermentans subsp. afermentans LCDC 88199T.</title>
        <authorList>
            <person name="Bernier A.-M."/>
            <person name="Bernard K."/>
        </authorList>
    </citation>
    <scope>NUCLEOTIDE SEQUENCE [LARGE SCALE GENOMIC DNA]</scope>
    <source>
        <strain evidence="3">NML04-0072</strain>
    </source>
</reference>
<dbReference type="SMART" id="SM01126">
    <property type="entry name" value="DDE_Tnp_IS1595"/>
    <property type="match status" value="1"/>
</dbReference>
<dbReference type="AlphaFoldDB" id="A0A1A9RCL5"/>
<proteinExistence type="predicted"/>
<dbReference type="PANTHER" id="PTHR47163">
    <property type="entry name" value="DDE_TNP_IS1595 DOMAIN-CONTAINING PROTEIN"/>
    <property type="match status" value="1"/>
</dbReference>
<dbReference type="PANTHER" id="PTHR47163:SF2">
    <property type="entry name" value="SI:DKEY-17M8.2"/>
    <property type="match status" value="1"/>
</dbReference>
<comment type="caution">
    <text evidence="2">The sequence shown here is derived from an EMBL/GenBank/DDBJ whole genome shotgun (WGS) entry which is preliminary data.</text>
</comment>
<sequence length="233" mass="27071">MNLKNKYQKFSKITEPKFRQLLRLFALDLTASDTAKLTGVSIRSVNNLYLKLRRRLADECGRQAPLYGIVELDESYFGAKRIRGKRIRGKRGRGAGGKTIVFGILKRGDKVYTEIVPDASKATLQKVIRGRVGIESVINTDGWRGYQGLVDMGFAKHFRVHHGDNEFVRGTRHINGIESFWSYAKHRLVQFNGVPKHTFYLHLKETEFRFNHRHDDLYKILLRMLRENPLKLR</sequence>
<dbReference type="Pfam" id="PF12762">
    <property type="entry name" value="DDE_Tnp_IS1595"/>
    <property type="match status" value="1"/>
</dbReference>
<dbReference type="InterPro" id="IPR024445">
    <property type="entry name" value="Tnp_ISXO2-like"/>
</dbReference>
<feature type="non-terminal residue" evidence="2">
    <location>
        <position position="233"/>
    </location>
</feature>
<organism evidence="2 3">
    <name type="scientific">Eikenella corrodens</name>
    <dbReference type="NCBI Taxonomy" id="539"/>
    <lineage>
        <taxon>Bacteria</taxon>
        <taxon>Pseudomonadati</taxon>
        <taxon>Pseudomonadota</taxon>
        <taxon>Betaproteobacteria</taxon>
        <taxon>Neisseriales</taxon>
        <taxon>Neisseriaceae</taxon>
        <taxon>Eikenella</taxon>
    </lineage>
</organism>
<dbReference type="InterPro" id="IPR053164">
    <property type="entry name" value="IS1016-like_transposase"/>
</dbReference>
<evidence type="ECO:0000259" key="1">
    <source>
        <dbReference type="SMART" id="SM01126"/>
    </source>
</evidence>
<feature type="domain" description="ISXO2-like transposase" evidence="1">
    <location>
        <begin position="65"/>
        <end position="211"/>
    </location>
</feature>
<dbReference type="RefSeq" id="WP_064088238.1">
    <property type="nucleotide sequence ID" value="NZ_LXSG01000047.1"/>
</dbReference>
<evidence type="ECO:0000313" key="3">
    <source>
        <dbReference type="Proteomes" id="UP000077589"/>
    </source>
</evidence>
<name>A0A1A9RCL5_EIKCO</name>
<dbReference type="OrthoDB" id="8601427at2"/>
<dbReference type="Proteomes" id="UP000077589">
    <property type="component" value="Unassembled WGS sequence"/>
</dbReference>
<dbReference type="NCBIfam" id="NF033547">
    <property type="entry name" value="transpos_IS1595"/>
    <property type="match status" value="1"/>
</dbReference>
<evidence type="ECO:0000313" key="2">
    <source>
        <dbReference type="EMBL" id="OAM15706.1"/>
    </source>
</evidence>